<sequence length="1113" mass="124959">MSGMKFGTFSAAMVGEGASESTADSQGQVLSNSDYNVLPTGYKLNGQNYNLWAHSISIFIGGKGKEDYLSNSLVQPDSKTPAYKKWKTENNMFMSWLLNTMIPDIGEQFMFYKTAQEIWEAARDTFSNQDNTSALFEIKGILNDLRQGDLSVTTYFTTLNRFWQQPDVLDTLSWSCPADGKQYKKIQETDRIYKFLLGLNQELDEVRGRILGTKPMPSLREVFSEVRREESRRRVMLGSNSNGSTEGSAFVTRTPSNQKTTGGNNFGNNQKKNGRPWCDHCKKPGHTKDTCWKIHGKPTDWKPSPRGNVAEQQEPFTKEQVEAIRRALQAIPSENNGTATVAQQCGDSSAFISSSGGKPWVVDCGATDHMTGDKSFFSNLQPVQNGRTIRVATGNDAHVAGIGTVVLSNNITLRYVLYVPTLDYNLLSPIKLMKDLDCITVLTPTICVFQALSSGKMIGSAKVQGELYHCEADNKSNHQALSSLADVSSSNKIMLWHNRLGHPNFMYLKKLFPDLFNKNVRNLECEVCQLAKHTRSSYSPVPYKPSSPFHLIHSDVWGPSRVKNISGARWFVTFIDDHTQVTWVFLMKEKSEVGRIFQFFHKMVLTQFSTQIQILKSDNGVAERKNRHLLEVTRSLMFANSVPNFLWGEAVITVAYLVNRMPSRILSFQTPHTILHSAFPNSRYISNISPKVFGCTAFVHNNANNRSKLDPSSPEIPEAPEKEFQVYTRREKRPVVEQVTDAATVQESTSDKQGNSETHTPSESSESPESSASNDLDVPIALRKGKRNCTAHLIGNFVSYENLSPKYKSFALSLSETQVPRTIQEAKSKKEWADAVTEELNALQEKNTWSYTKLPPGKRAVGSKWVFTVKYNSDGSVNRYKARLVAKGFTQSYGIDYAETFAPVAKLNSIRVLLSLAANLDWPLHQLDVKNAFLNRELQEDVYMEIPPGLETMENKGLVAIMIVYVDDIIITGSFDKQIHELKGLLSKEFKIKDLGQLKYFLGMEIARSKNGISVSQRKYTLDLLSETGMLGCKPASIPLDPGKKFQAHRDPVDKERYQRLVGKLIYLAHTRPDIGFAVGMVSRFMNSPTSQHMDSVFQILRYLKGNPGRGLL</sequence>
<proteinExistence type="predicted"/>
<evidence type="ECO:0000313" key="1">
    <source>
        <dbReference type="EMBL" id="KAI3788025.1"/>
    </source>
</evidence>
<dbReference type="EMBL" id="CM042009">
    <property type="protein sequence ID" value="KAI3788025.1"/>
    <property type="molecule type" value="Genomic_DNA"/>
</dbReference>
<reference evidence="1 2" key="2">
    <citation type="journal article" date="2022" name="Mol. Ecol. Resour.">
        <title>The genomes of chicory, endive, great burdock and yacon provide insights into Asteraceae paleo-polyploidization history and plant inulin production.</title>
        <authorList>
            <person name="Fan W."/>
            <person name="Wang S."/>
            <person name="Wang H."/>
            <person name="Wang A."/>
            <person name="Jiang F."/>
            <person name="Liu H."/>
            <person name="Zhao H."/>
            <person name="Xu D."/>
            <person name="Zhang Y."/>
        </authorList>
    </citation>
    <scope>NUCLEOTIDE SEQUENCE [LARGE SCALE GENOMIC DNA]</scope>
    <source>
        <strain evidence="2">cv. Punajuju</strain>
        <tissue evidence="1">Leaves</tissue>
    </source>
</reference>
<evidence type="ECO:0000313" key="2">
    <source>
        <dbReference type="Proteomes" id="UP001055811"/>
    </source>
</evidence>
<accession>A0ACB9GWZ8</accession>
<reference evidence="2" key="1">
    <citation type="journal article" date="2022" name="Mol. Ecol. Resour.">
        <title>The genomes of chicory, endive, great burdock and yacon provide insights into Asteraceae palaeo-polyploidization history and plant inulin production.</title>
        <authorList>
            <person name="Fan W."/>
            <person name="Wang S."/>
            <person name="Wang H."/>
            <person name="Wang A."/>
            <person name="Jiang F."/>
            <person name="Liu H."/>
            <person name="Zhao H."/>
            <person name="Xu D."/>
            <person name="Zhang Y."/>
        </authorList>
    </citation>
    <scope>NUCLEOTIDE SEQUENCE [LARGE SCALE GENOMIC DNA]</scope>
    <source>
        <strain evidence="2">cv. Punajuju</strain>
    </source>
</reference>
<keyword evidence="2" id="KW-1185">Reference proteome</keyword>
<protein>
    <submittedName>
        <fullName evidence="1">Uncharacterized protein</fullName>
    </submittedName>
</protein>
<organism evidence="1 2">
    <name type="scientific">Cichorium intybus</name>
    <name type="common">Chicory</name>
    <dbReference type="NCBI Taxonomy" id="13427"/>
    <lineage>
        <taxon>Eukaryota</taxon>
        <taxon>Viridiplantae</taxon>
        <taxon>Streptophyta</taxon>
        <taxon>Embryophyta</taxon>
        <taxon>Tracheophyta</taxon>
        <taxon>Spermatophyta</taxon>
        <taxon>Magnoliopsida</taxon>
        <taxon>eudicotyledons</taxon>
        <taxon>Gunneridae</taxon>
        <taxon>Pentapetalae</taxon>
        <taxon>asterids</taxon>
        <taxon>campanulids</taxon>
        <taxon>Asterales</taxon>
        <taxon>Asteraceae</taxon>
        <taxon>Cichorioideae</taxon>
        <taxon>Cichorieae</taxon>
        <taxon>Cichoriinae</taxon>
        <taxon>Cichorium</taxon>
    </lineage>
</organism>
<dbReference type="Proteomes" id="UP001055811">
    <property type="component" value="Linkage Group LG01"/>
</dbReference>
<gene>
    <name evidence="1" type="ORF">L2E82_00620</name>
</gene>
<comment type="caution">
    <text evidence="1">The sequence shown here is derived from an EMBL/GenBank/DDBJ whole genome shotgun (WGS) entry which is preliminary data.</text>
</comment>
<name>A0ACB9GWZ8_CICIN</name>